<dbReference type="EMBL" id="RKHL01000001">
    <property type="protein sequence ID" value="ROR82079.1"/>
    <property type="molecule type" value="Genomic_DNA"/>
</dbReference>
<dbReference type="Proteomes" id="UP000266915">
    <property type="component" value="Unassembled WGS sequence"/>
</dbReference>
<dbReference type="InterPro" id="IPR003673">
    <property type="entry name" value="CoA-Trfase_fam_III"/>
</dbReference>
<protein>
    <submittedName>
        <fullName evidence="2">CoA:oxalate CoA-transferase</fullName>
    </submittedName>
</protein>
<gene>
    <name evidence="2" type="ORF">EDD42_2161</name>
</gene>
<dbReference type="Pfam" id="PF02515">
    <property type="entry name" value="CoA_transf_3"/>
    <property type="match status" value="1"/>
</dbReference>
<dbReference type="AlphaFoldDB" id="A0A3N2C3M1"/>
<comment type="caution">
    <text evidence="2">The sequence shown here is derived from an EMBL/GenBank/DDBJ whole genome shotgun (WGS) entry which is preliminary data.</text>
</comment>
<evidence type="ECO:0000313" key="3">
    <source>
        <dbReference type="Proteomes" id="UP000266915"/>
    </source>
</evidence>
<dbReference type="SUPFAM" id="SSF89796">
    <property type="entry name" value="CoA-transferase family III (CaiB/BaiF)"/>
    <property type="match status" value="1"/>
</dbReference>
<keyword evidence="3" id="KW-1185">Reference proteome</keyword>
<dbReference type="GO" id="GO:0008410">
    <property type="term" value="F:CoA-transferase activity"/>
    <property type="evidence" value="ECO:0007669"/>
    <property type="project" value="TreeGrafter"/>
</dbReference>
<dbReference type="InterPro" id="IPR044855">
    <property type="entry name" value="CoA-Trfase_III_dom3_sf"/>
</dbReference>
<accession>A0A3N2C3M1</accession>
<proteinExistence type="predicted"/>
<dbReference type="RefSeq" id="WP_085514399.1">
    <property type="nucleotide sequence ID" value="NZ_FXAP01000009.1"/>
</dbReference>
<organism evidence="2 3">
    <name type="scientific">Plantibacter flavus</name>
    <dbReference type="NCBI Taxonomy" id="150123"/>
    <lineage>
        <taxon>Bacteria</taxon>
        <taxon>Bacillati</taxon>
        <taxon>Actinomycetota</taxon>
        <taxon>Actinomycetes</taxon>
        <taxon>Micrococcales</taxon>
        <taxon>Microbacteriaceae</taxon>
        <taxon>Plantibacter</taxon>
    </lineage>
</organism>
<evidence type="ECO:0000256" key="1">
    <source>
        <dbReference type="ARBA" id="ARBA00022679"/>
    </source>
</evidence>
<keyword evidence="1 2" id="KW-0808">Transferase</keyword>
<dbReference type="PANTHER" id="PTHR48207:SF3">
    <property type="entry name" value="SUCCINATE--HYDROXYMETHYLGLUTARATE COA-TRANSFERASE"/>
    <property type="match status" value="1"/>
</dbReference>
<evidence type="ECO:0000313" key="2">
    <source>
        <dbReference type="EMBL" id="ROR82079.1"/>
    </source>
</evidence>
<reference evidence="2 3" key="1">
    <citation type="submission" date="2018-11" db="EMBL/GenBank/DDBJ databases">
        <title>Sequencing the genomes of 1000 actinobacteria strains.</title>
        <authorList>
            <person name="Klenk H.-P."/>
        </authorList>
    </citation>
    <scope>NUCLEOTIDE SEQUENCE [LARGE SCALE GENOMIC DNA]</scope>
    <source>
        <strain evidence="2 3">DSM 14012</strain>
    </source>
</reference>
<sequence>MIDEDLRIRLADLGGFDTARGSLAGVVVVDVTRVVAGPYCSMVLADLGATVIKVEHPDEPDYTRTFPPLLAEEDDPDGPVGEDRLSGFFAQYNRNKLGVTANLRHPSGAALLEQLVARADVLVENFRPGTMDRLGLGYEHLRTINPRLVYAALSGYGQTGPYRGRPAYDNSAQATGGLWSMNGPAGGPPTRVGTIIGDLAASLYGTIGVLAALRHADATGYGQLVDISQQDSVLTLTENAVVAYTTEGTVPVPLGNAHPFVRPYEAFPCRDGFVFFGGYTDKFWRISCELFGGPGEYEAHPELHAMGDRFDEEVYEHAVRPLVERWFADRTKAELEALAGDLVPLSAVKDIGEVVADPQIAARDMVVETAYPGFGALRTFGSPVKLDATPPRTNGRAPSTGAHTAAVLRELLDYDEAAIDELRAAGTI</sequence>
<dbReference type="Gene3D" id="3.30.1540.10">
    <property type="entry name" value="formyl-coa transferase, domain 3"/>
    <property type="match status" value="1"/>
</dbReference>
<dbReference type="InterPro" id="IPR023606">
    <property type="entry name" value="CoA-Trfase_III_dom_1_sf"/>
</dbReference>
<dbReference type="Gene3D" id="3.40.50.10540">
    <property type="entry name" value="Crotonobetainyl-coa:carnitine coa-transferase, domain 1"/>
    <property type="match status" value="1"/>
</dbReference>
<dbReference type="InterPro" id="IPR050483">
    <property type="entry name" value="CoA-transferase_III_domain"/>
</dbReference>
<name>A0A3N2C3M1_9MICO</name>
<dbReference type="PANTHER" id="PTHR48207">
    <property type="entry name" value="SUCCINATE--HYDROXYMETHYLGLUTARATE COA-TRANSFERASE"/>
    <property type="match status" value="1"/>
</dbReference>